<keyword evidence="2" id="KW-1185">Reference proteome</keyword>
<name>A0A8J5QI06_9ASCO</name>
<comment type="caution">
    <text evidence="1">The sequence shown here is derived from an EMBL/GenBank/DDBJ whole genome shotgun (WGS) entry which is preliminary data.</text>
</comment>
<accession>A0A8J5QI06</accession>
<dbReference type="RefSeq" id="XP_049265233.1">
    <property type="nucleotide sequence ID" value="XM_049405121.1"/>
</dbReference>
<sequence length="87" mass="10162">MSPARIHVGDVTYFTKQEIIAMFRARMPNVSWSQQNRTGITRAARRRAIITKINLILDSEDYEQGIADGEYILEALQEIWMQCDMKR</sequence>
<dbReference type="Proteomes" id="UP000694255">
    <property type="component" value="Unassembled WGS sequence"/>
</dbReference>
<dbReference type="AlphaFoldDB" id="A0A8J5QI06"/>
<dbReference type="EMBL" id="JAGSYN010000055">
    <property type="protein sequence ID" value="KAG7665001.1"/>
    <property type="molecule type" value="Genomic_DNA"/>
</dbReference>
<evidence type="ECO:0000313" key="1">
    <source>
        <dbReference type="EMBL" id="KAG7665001.1"/>
    </source>
</evidence>
<dbReference type="GeneID" id="73468267"/>
<evidence type="ECO:0000313" key="2">
    <source>
        <dbReference type="Proteomes" id="UP000694255"/>
    </source>
</evidence>
<proteinExistence type="predicted"/>
<organism evidence="1 2">
    <name type="scientific">[Candida] subhashii</name>
    <dbReference type="NCBI Taxonomy" id="561895"/>
    <lineage>
        <taxon>Eukaryota</taxon>
        <taxon>Fungi</taxon>
        <taxon>Dikarya</taxon>
        <taxon>Ascomycota</taxon>
        <taxon>Saccharomycotina</taxon>
        <taxon>Pichiomycetes</taxon>
        <taxon>Debaryomycetaceae</taxon>
        <taxon>Spathaspora</taxon>
    </lineage>
</organism>
<gene>
    <name evidence="1" type="ORF">J8A68_001466</name>
</gene>
<reference evidence="1 2" key="1">
    <citation type="journal article" date="2021" name="DNA Res.">
        <title>Genome analysis of Candida subhashii reveals its hybrid nature and dual mitochondrial genome conformations.</title>
        <authorList>
            <person name="Mixao V."/>
            <person name="Hegedusova E."/>
            <person name="Saus E."/>
            <person name="Pryszcz L.P."/>
            <person name="Cillingova A."/>
            <person name="Nosek J."/>
            <person name="Gabaldon T."/>
        </authorList>
    </citation>
    <scope>NUCLEOTIDE SEQUENCE [LARGE SCALE GENOMIC DNA]</scope>
    <source>
        <strain evidence="1 2">CBS 10753</strain>
    </source>
</reference>
<protein>
    <submittedName>
        <fullName evidence="1">Uncharacterized protein</fullName>
    </submittedName>
</protein>